<dbReference type="RefSeq" id="WP_114453656.1">
    <property type="nucleotide sequence ID" value="NZ_QPJC01000008.1"/>
</dbReference>
<protein>
    <submittedName>
        <fullName evidence="8">Cobalt/nickel transport protein</fullName>
    </submittedName>
</protein>
<keyword evidence="9" id="KW-1185">Reference proteome</keyword>
<evidence type="ECO:0000256" key="6">
    <source>
        <dbReference type="SAM" id="Phobius"/>
    </source>
</evidence>
<organism evidence="8 9">
    <name type="scientific">Halopolyspora algeriensis</name>
    <dbReference type="NCBI Taxonomy" id="1500506"/>
    <lineage>
        <taxon>Bacteria</taxon>
        <taxon>Bacillati</taxon>
        <taxon>Actinomycetota</taxon>
        <taxon>Actinomycetes</taxon>
        <taxon>Actinomycetes incertae sedis</taxon>
        <taxon>Halopolyspora</taxon>
    </lineage>
</organism>
<accession>A0A368VPF7</accession>
<comment type="subcellular location">
    <subcellularLocation>
        <location evidence="1">Cell membrane</location>
    </subcellularLocation>
</comment>
<dbReference type="OrthoDB" id="4843785at2"/>
<proteinExistence type="predicted"/>
<keyword evidence="3 6" id="KW-0812">Transmembrane</keyword>
<evidence type="ECO:0000256" key="1">
    <source>
        <dbReference type="ARBA" id="ARBA00004236"/>
    </source>
</evidence>
<evidence type="ECO:0000259" key="7">
    <source>
        <dbReference type="Pfam" id="PF13190"/>
    </source>
</evidence>
<gene>
    <name evidence="8" type="ORF">DFQ14_108124</name>
</gene>
<keyword evidence="2" id="KW-1003">Cell membrane</keyword>
<name>A0A368VPF7_9ACTN</name>
<dbReference type="Pfam" id="PF13190">
    <property type="entry name" value="PDGLE"/>
    <property type="match status" value="1"/>
</dbReference>
<evidence type="ECO:0000256" key="5">
    <source>
        <dbReference type="ARBA" id="ARBA00023136"/>
    </source>
</evidence>
<feature type="domain" description="PDGLE" evidence="7">
    <location>
        <begin position="13"/>
        <end position="113"/>
    </location>
</feature>
<dbReference type="AlphaFoldDB" id="A0A368VPF7"/>
<dbReference type="Proteomes" id="UP000253495">
    <property type="component" value="Unassembled WGS sequence"/>
</dbReference>
<dbReference type="GO" id="GO:0005886">
    <property type="term" value="C:plasma membrane"/>
    <property type="evidence" value="ECO:0007669"/>
    <property type="project" value="UniProtKB-SubCell"/>
</dbReference>
<feature type="transmembrane region" description="Helical" evidence="6">
    <location>
        <begin position="88"/>
        <end position="112"/>
    </location>
</feature>
<evidence type="ECO:0000313" key="9">
    <source>
        <dbReference type="Proteomes" id="UP000253495"/>
    </source>
</evidence>
<evidence type="ECO:0000256" key="2">
    <source>
        <dbReference type="ARBA" id="ARBA00022475"/>
    </source>
</evidence>
<evidence type="ECO:0000313" key="8">
    <source>
        <dbReference type="EMBL" id="RCW42865.1"/>
    </source>
</evidence>
<comment type="caution">
    <text evidence="8">The sequence shown here is derived from an EMBL/GenBank/DDBJ whole genome shotgun (WGS) entry which is preliminary data.</text>
</comment>
<evidence type="ECO:0000256" key="4">
    <source>
        <dbReference type="ARBA" id="ARBA00022989"/>
    </source>
</evidence>
<keyword evidence="4 6" id="KW-1133">Transmembrane helix</keyword>
<reference evidence="8 9" key="1">
    <citation type="submission" date="2018-07" db="EMBL/GenBank/DDBJ databases">
        <title>Genomic Encyclopedia of Type Strains, Phase III (KMG-III): the genomes of soil and plant-associated and newly described type strains.</title>
        <authorList>
            <person name="Whitman W."/>
        </authorList>
    </citation>
    <scope>NUCLEOTIDE SEQUENCE [LARGE SCALE GENOMIC DNA]</scope>
    <source>
        <strain evidence="8 9">CECT 8575</strain>
    </source>
</reference>
<dbReference type="InterPro" id="IPR025937">
    <property type="entry name" value="PDGLE_dom"/>
</dbReference>
<keyword evidence="5 6" id="KW-0472">Membrane</keyword>
<sequence>MSTAPRQNRRRSGFLLGFGLVALLLASGVSYFADSSPDGLEAVARQGCTVVETAQGEQLRGECIAQSTTEHALDSSPLADYTLGGNEALTGAAGAIGFAATLAVAGGLFWLLRQRGAERD</sequence>
<dbReference type="EMBL" id="QPJC01000008">
    <property type="protein sequence ID" value="RCW42865.1"/>
    <property type="molecule type" value="Genomic_DNA"/>
</dbReference>
<feature type="transmembrane region" description="Helical" evidence="6">
    <location>
        <begin position="12"/>
        <end position="33"/>
    </location>
</feature>
<evidence type="ECO:0000256" key="3">
    <source>
        <dbReference type="ARBA" id="ARBA00022692"/>
    </source>
</evidence>